<feature type="region of interest" description="Disordered" evidence="2">
    <location>
        <begin position="63"/>
        <end position="83"/>
    </location>
</feature>
<dbReference type="InterPro" id="IPR050481">
    <property type="entry name" value="UDP-glycosyltransf_plant"/>
</dbReference>
<comment type="similarity">
    <text evidence="1">Belongs to the UDP-glycosyltransferase family.</text>
</comment>
<sequence>MFCLPLLPGWINFILHLQSLSDDHGWDLKEYEEASIPDRVWPTSMFDKETASGEFITRFRESRGIGEEKKTDDNKRKHDEIIGWPDEQPDSSVIFLYFGTNGCFDSNQLKEIALALENGGQRFLLSHPAMGGFVAAETTKKEMRQLIGPQE</sequence>
<evidence type="ECO:0000256" key="1">
    <source>
        <dbReference type="ARBA" id="ARBA00009995"/>
    </source>
</evidence>
<evidence type="ECO:0000313" key="4">
    <source>
        <dbReference type="Proteomes" id="UP001190926"/>
    </source>
</evidence>
<dbReference type="Gene3D" id="3.40.50.2000">
    <property type="entry name" value="Glycogen Phosphorylase B"/>
    <property type="match status" value="1"/>
</dbReference>
<accession>A0AAD4ILP4</accession>
<name>A0AAD4ILP4_PERFH</name>
<feature type="compositionally biased region" description="Basic and acidic residues" evidence="2">
    <location>
        <begin position="63"/>
        <end position="81"/>
    </location>
</feature>
<dbReference type="SUPFAM" id="SSF53756">
    <property type="entry name" value="UDP-Glycosyltransferase/glycogen phosphorylase"/>
    <property type="match status" value="1"/>
</dbReference>
<comment type="caution">
    <text evidence="3">The sequence shown here is derived from an EMBL/GenBank/DDBJ whole genome shotgun (WGS) entry which is preliminary data.</text>
</comment>
<keyword evidence="4" id="KW-1185">Reference proteome</keyword>
<organism evidence="3 4">
    <name type="scientific">Perilla frutescens var. hirtella</name>
    <name type="common">Perilla citriodora</name>
    <name type="synonym">Perilla setoyensis</name>
    <dbReference type="NCBI Taxonomy" id="608512"/>
    <lineage>
        <taxon>Eukaryota</taxon>
        <taxon>Viridiplantae</taxon>
        <taxon>Streptophyta</taxon>
        <taxon>Embryophyta</taxon>
        <taxon>Tracheophyta</taxon>
        <taxon>Spermatophyta</taxon>
        <taxon>Magnoliopsida</taxon>
        <taxon>eudicotyledons</taxon>
        <taxon>Gunneridae</taxon>
        <taxon>Pentapetalae</taxon>
        <taxon>asterids</taxon>
        <taxon>lamiids</taxon>
        <taxon>Lamiales</taxon>
        <taxon>Lamiaceae</taxon>
        <taxon>Nepetoideae</taxon>
        <taxon>Elsholtzieae</taxon>
        <taxon>Perilla</taxon>
    </lineage>
</organism>
<dbReference type="PANTHER" id="PTHR48048">
    <property type="entry name" value="GLYCOSYLTRANSFERASE"/>
    <property type="match status" value="1"/>
</dbReference>
<evidence type="ECO:0000256" key="2">
    <source>
        <dbReference type="SAM" id="MobiDB-lite"/>
    </source>
</evidence>
<gene>
    <name evidence="3" type="ORF">C2S53_017895</name>
</gene>
<proteinExistence type="inferred from homology"/>
<reference evidence="3 4" key="1">
    <citation type="journal article" date="2021" name="Nat. Commun.">
        <title>Incipient diploidization of the medicinal plant Perilla within 10,000 years.</title>
        <authorList>
            <person name="Zhang Y."/>
            <person name="Shen Q."/>
            <person name="Leng L."/>
            <person name="Zhang D."/>
            <person name="Chen S."/>
            <person name="Shi Y."/>
            <person name="Ning Z."/>
            <person name="Chen S."/>
        </authorList>
    </citation>
    <scope>NUCLEOTIDE SEQUENCE [LARGE SCALE GENOMIC DNA]</scope>
    <source>
        <strain evidence="4">cv. PC099</strain>
    </source>
</reference>
<evidence type="ECO:0000313" key="3">
    <source>
        <dbReference type="EMBL" id="KAH6755111.1"/>
    </source>
</evidence>
<dbReference type="AlphaFoldDB" id="A0AAD4ILP4"/>
<dbReference type="EMBL" id="SDAM02029636">
    <property type="protein sequence ID" value="KAH6755111.1"/>
    <property type="molecule type" value="Genomic_DNA"/>
</dbReference>
<dbReference type="PANTHER" id="PTHR48048:SF45">
    <property type="entry name" value="GLYCOSYLTRANSFERASE"/>
    <property type="match status" value="1"/>
</dbReference>
<protein>
    <submittedName>
        <fullName evidence="3">Uncharacterized protein</fullName>
    </submittedName>
</protein>
<dbReference type="Proteomes" id="UP001190926">
    <property type="component" value="Unassembled WGS sequence"/>
</dbReference>
<dbReference type="GO" id="GO:0035251">
    <property type="term" value="F:UDP-glucosyltransferase activity"/>
    <property type="evidence" value="ECO:0007669"/>
    <property type="project" value="InterPro"/>
</dbReference>